<accession>A0ABX5Y166</accession>
<feature type="transmembrane region" description="Helical" evidence="1">
    <location>
        <begin position="118"/>
        <end position="136"/>
    </location>
</feature>
<keyword evidence="1" id="KW-0812">Transmembrane</keyword>
<evidence type="ECO:0000313" key="3">
    <source>
        <dbReference type="Proteomes" id="UP000318081"/>
    </source>
</evidence>
<reference evidence="2 3" key="1">
    <citation type="submission" date="2019-02" db="EMBL/GenBank/DDBJ databases">
        <title>Deep-cultivation of Planctomycetes and their phenomic and genomic characterization uncovers novel biology.</title>
        <authorList>
            <person name="Wiegand S."/>
            <person name="Jogler M."/>
            <person name="Boedeker C."/>
            <person name="Pinto D."/>
            <person name="Vollmers J."/>
            <person name="Rivas-Marin E."/>
            <person name="Kohn T."/>
            <person name="Peeters S.H."/>
            <person name="Heuer A."/>
            <person name="Rast P."/>
            <person name="Oberbeckmann S."/>
            <person name="Bunk B."/>
            <person name="Jeske O."/>
            <person name="Meyerdierks A."/>
            <person name="Storesund J.E."/>
            <person name="Kallscheuer N."/>
            <person name="Luecker S."/>
            <person name="Lage O.M."/>
            <person name="Pohl T."/>
            <person name="Merkel B.J."/>
            <person name="Hornburger P."/>
            <person name="Mueller R.-W."/>
            <person name="Bruemmer F."/>
            <person name="Labrenz M."/>
            <person name="Spormann A.M."/>
            <person name="Op den Camp H."/>
            <person name="Overmann J."/>
            <person name="Amann R."/>
            <person name="Jetten M.S.M."/>
            <person name="Mascher T."/>
            <person name="Medema M.H."/>
            <person name="Devos D.P."/>
            <person name="Kaster A.-K."/>
            <person name="Ovreas L."/>
            <person name="Rohde M."/>
            <person name="Galperin M.Y."/>
            <person name="Jogler C."/>
        </authorList>
    </citation>
    <scope>NUCLEOTIDE SEQUENCE [LARGE SCALE GENOMIC DNA]</scope>
    <source>
        <strain evidence="2 3">TBK1r</strain>
    </source>
</reference>
<gene>
    <name evidence="2" type="ORF">TBK1r_68080</name>
</gene>
<keyword evidence="1" id="KW-1133">Transmembrane helix</keyword>
<sequence>MKKSQRNGGGQSEDLAPPPRTTFDYPVRLVAYTLIAAALCQLILLAVRGVGIEFVARENGPVELAQVGMALFASVCLMIAAVQMPFGRTLLIVCGCLVGYAAARECDSWFESVFFDDAYKYLAGLPLLGVALVALVRGRKRIVVESRVLLRTPSMTIFAIGGIYICTLCQAFDVPDLWTAGGLSESPEMTKAAVEEFAELFGYLLLAFSGVESLAMAFAHGNVETRSVESAAAEATCIELTTPQVDAPSRKAA</sequence>
<keyword evidence="3" id="KW-1185">Reference proteome</keyword>
<feature type="transmembrane region" description="Helical" evidence="1">
    <location>
        <begin position="157"/>
        <end position="180"/>
    </location>
</feature>
<protein>
    <submittedName>
        <fullName evidence="2">Uncharacterized protein</fullName>
    </submittedName>
</protein>
<evidence type="ECO:0000256" key="1">
    <source>
        <dbReference type="SAM" id="Phobius"/>
    </source>
</evidence>
<organism evidence="2 3">
    <name type="scientific">Stieleria magnilauensis</name>
    <dbReference type="NCBI Taxonomy" id="2527963"/>
    <lineage>
        <taxon>Bacteria</taxon>
        <taxon>Pseudomonadati</taxon>
        <taxon>Planctomycetota</taxon>
        <taxon>Planctomycetia</taxon>
        <taxon>Pirellulales</taxon>
        <taxon>Pirellulaceae</taxon>
        <taxon>Stieleria</taxon>
    </lineage>
</organism>
<dbReference type="EMBL" id="CP036432">
    <property type="protein sequence ID" value="QDV87776.1"/>
    <property type="molecule type" value="Genomic_DNA"/>
</dbReference>
<feature type="transmembrane region" description="Helical" evidence="1">
    <location>
        <begin position="200"/>
        <end position="219"/>
    </location>
</feature>
<proteinExistence type="predicted"/>
<feature type="transmembrane region" description="Helical" evidence="1">
    <location>
        <begin position="29"/>
        <end position="50"/>
    </location>
</feature>
<evidence type="ECO:0000313" key="2">
    <source>
        <dbReference type="EMBL" id="QDV87776.1"/>
    </source>
</evidence>
<keyword evidence="1" id="KW-0472">Membrane</keyword>
<dbReference type="RefSeq" id="WP_145219631.1">
    <property type="nucleotide sequence ID" value="NZ_CP036432.1"/>
</dbReference>
<feature type="transmembrane region" description="Helical" evidence="1">
    <location>
        <begin position="62"/>
        <end position="82"/>
    </location>
</feature>
<name>A0ABX5Y166_9BACT</name>
<dbReference type="Proteomes" id="UP000318081">
    <property type="component" value="Chromosome"/>
</dbReference>